<accession>A0A1G8CC39</accession>
<sequence>MTHTLVKGENLHTSEFIKKLPDGYDYIDLMNNHAIKGTVGGINGFICIIRRKLLKYRKISNICMYYKGIFR</sequence>
<dbReference type="AlphaFoldDB" id="A0A1G8CC39"/>
<name>A0A1G8CC39_9FIRM</name>
<organism evidence="1 2">
    <name type="scientific">Desulfosporosinus hippei DSM 8344</name>
    <dbReference type="NCBI Taxonomy" id="1121419"/>
    <lineage>
        <taxon>Bacteria</taxon>
        <taxon>Bacillati</taxon>
        <taxon>Bacillota</taxon>
        <taxon>Clostridia</taxon>
        <taxon>Eubacteriales</taxon>
        <taxon>Desulfitobacteriaceae</taxon>
        <taxon>Desulfosporosinus</taxon>
    </lineage>
</organism>
<protein>
    <submittedName>
        <fullName evidence="1">Uncharacterized protein</fullName>
    </submittedName>
</protein>
<reference evidence="2" key="1">
    <citation type="submission" date="2016-10" db="EMBL/GenBank/DDBJ databases">
        <authorList>
            <person name="Varghese N."/>
            <person name="Submissions S."/>
        </authorList>
    </citation>
    <scope>NUCLEOTIDE SEQUENCE [LARGE SCALE GENOMIC DNA]</scope>
    <source>
        <strain evidence="2">DSM 8344</strain>
    </source>
</reference>
<evidence type="ECO:0000313" key="1">
    <source>
        <dbReference type="EMBL" id="SDH43097.1"/>
    </source>
</evidence>
<gene>
    <name evidence="1" type="ORF">SAMN05443529_11360</name>
</gene>
<dbReference type="Proteomes" id="UP000198656">
    <property type="component" value="Unassembled WGS sequence"/>
</dbReference>
<dbReference type="STRING" id="1121419.SAMN05443529_11360"/>
<evidence type="ECO:0000313" key="2">
    <source>
        <dbReference type="Proteomes" id="UP000198656"/>
    </source>
</evidence>
<keyword evidence="2" id="KW-1185">Reference proteome</keyword>
<proteinExistence type="predicted"/>
<dbReference type="EMBL" id="FNCP01000013">
    <property type="protein sequence ID" value="SDH43097.1"/>
    <property type="molecule type" value="Genomic_DNA"/>
</dbReference>